<feature type="region of interest" description="Disordered" evidence="1">
    <location>
        <begin position="1"/>
        <end position="21"/>
    </location>
</feature>
<proteinExistence type="predicted"/>
<sequence>MSTEALLADTVPESSSAEDLASEHMAPTMVKSYKCKTPAEVFTQEVTESEVNKVFKNVFSEKFLSIEDQMKMVSIGLRAHAQIIQLIEAGQGDGFFSPKPDRGWTEEGRWKRKSLFLEVLKDDEELEKLVFRTTLGMELRQDDDGKHEEREEFFKRIGKMIIKSEKRTMPKSERLRDWFEKKTRRG</sequence>
<keyword evidence="3" id="KW-1185">Reference proteome</keyword>
<evidence type="ECO:0000256" key="1">
    <source>
        <dbReference type="SAM" id="MobiDB-lite"/>
    </source>
</evidence>
<dbReference type="Proteomes" id="UP000800235">
    <property type="component" value="Unassembled WGS sequence"/>
</dbReference>
<comment type="caution">
    <text evidence="2">The sequence shown here is derived from an EMBL/GenBank/DDBJ whole genome shotgun (WGS) entry which is preliminary data.</text>
</comment>
<evidence type="ECO:0000313" key="2">
    <source>
        <dbReference type="EMBL" id="KAF2426288.1"/>
    </source>
</evidence>
<organism evidence="2 3">
    <name type="scientific">Tothia fuscella</name>
    <dbReference type="NCBI Taxonomy" id="1048955"/>
    <lineage>
        <taxon>Eukaryota</taxon>
        <taxon>Fungi</taxon>
        <taxon>Dikarya</taxon>
        <taxon>Ascomycota</taxon>
        <taxon>Pezizomycotina</taxon>
        <taxon>Dothideomycetes</taxon>
        <taxon>Pleosporomycetidae</taxon>
        <taxon>Venturiales</taxon>
        <taxon>Cylindrosympodiaceae</taxon>
        <taxon>Tothia</taxon>
    </lineage>
</organism>
<gene>
    <name evidence="2" type="ORF">EJ08DRAFT_663318</name>
</gene>
<name>A0A9P4NLB9_9PEZI</name>
<protein>
    <submittedName>
        <fullName evidence="2">Uncharacterized protein</fullName>
    </submittedName>
</protein>
<dbReference type="EMBL" id="MU007065">
    <property type="protein sequence ID" value="KAF2426288.1"/>
    <property type="molecule type" value="Genomic_DNA"/>
</dbReference>
<dbReference type="AlphaFoldDB" id="A0A9P4NLB9"/>
<evidence type="ECO:0000313" key="3">
    <source>
        <dbReference type="Proteomes" id="UP000800235"/>
    </source>
</evidence>
<reference evidence="2" key="1">
    <citation type="journal article" date="2020" name="Stud. Mycol.">
        <title>101 Dothideomycetes genomes: a test case for predicting lifestyles and emergence of pathogens.</title>
        <authorList>
            <person name="Haridas S."/>
            <person name="Albert R."/>
            <person name="Binder M."/>
            <person name="Bloem J."/>
            <person name="Labutti K."/>
            <person name="Salamov A."/>
            <person name="Andreopoulos B."/>
            <person name="Baker S."/>
            <person name="Barry K."/>
            <person name="Bills G."/>
            <person name="Bluhm B."/>
            <person name="Cannon C."/>
            <person name="Castanera R."/>
            <person name="Culley D."/>
            <person name="Daum C."/>
            <person name="Ezra D."/>
            <person name="Gonzalez J."/>
            <person name="Henrissat B."/>
            <person name="Kuo A."/>
            <person name="Liang C."/>
            <person name="Lipzen A."/>
            <person name="Lutzoni F."/>
            <person name="Magnuson J."/>
            <person name="Mondo S."/>
            <person name="Nolan M."/>
            <person name="Ohm R."/>
            <person name="Pangilinan J."/>
            <person name="Park H.-J."/>
            <person name="Ramirez L."/>
            <person name="Alfaro M."/>
            <person name="Sun H."/>
            <person name="Tritt A."/>
            <person name="Yoshinaga Y."/>
            <person name="Zwiers L.-H."/>
            <person name="Turgeon B."/>
            <person name="Goodwin S."/>
            <person name="Spatafora J."/>
            <person name="Crous P."/>
            <person name="Grigoriev I."/>
        </authorList>
    </citation>
    <scope>NUCLEOTIDE SEQUENCE</scope>
    <source>
        <strain evidence="2">CBS 130266</strain>
    </source>
</reference>
<accession>A0A9P4NLB9</accession>